<keyword evidence="2" id="KW-1133">Transmembrane helix</keyword>
<evidence type="ECO:0000313" key="4">
    <source>
        <dbReference type="EMBL" id="ONM46492.1"/>
    </source>
</evidence>
<sequence>MTNPGDSDEWWKQYGGAGVSPESGAAGSTPQYPAADQLAYPSTPPPGPSQYPSAPQQPAPPVPPPPYPSDPNQPAAPYPSYQQPQQAYPQGGYTYPVGYQPYGYPPSQGTNGMALAALITSLCGLFTCGLSSIVGIFLGVAALNQINRTGQQGRGMAQAGIWIGVAFIVLFVLYWVFIFVVAAGSA</sequence>
<evidence type="ECO:0000256" key="2">
    <source>
        <dbReference type="SAM" id="Phobius"/>
    </source>
</evidence>
<keyword evidence="2" id="KW-0812">Transmembrane</keyword>
<gene>
    <name evidence="4" type="ORF">B0T46_22975</name>
</gene>
<proteinExistence type="predicted"/>
<comment type="caution">
    <text evidence="4">The sequence shown here is derived from an EMBL/GenBank/DDBJ whole genome shotgun (WGS) entry which is preliminary data.</text>
</comment>
<feature type="transmembrane region" description="Helical" evidence="2">
    <location>
        <begin position="161"/>
        <end position="183"/>
    </location>
</feature>
<dbReference type="EMBL" id="MUMY01000024">
    <property type="protein sequence ID" value="ONM46492.1"/>
    <property type="molecule type" value="Genomic_DNA"/>
</dbReference>
<dbReference type="InterPro" id="IPR025241">
    <property type="entry name" value="DUF4190"/>
</dbReference>
<dbReference type="Pfam" id="PF13828">
    <property type="entry name" value="DUF4190"/>
    <property type="match status" value="1"/>
</dbReference>
<evidence type="ECO:0000259" key="3">
    <source>
        <dbReference type="Pfam" id="PF13828"/>
    </source>
</evidence>
<dbReference type="Proteomes" id="UP000188836">
    <property type="component" value="Unassembled WGS sequence"/>
</dbReference>
<reference evidence="4 5" key="1">
    <citation type="journal article" date="2016" name="Antonie Van Leeuwenhoek">
        <title>Nocardia donostiensis sp. nov., isolated from human respiratory specimens.</title>
        <authorList>
            <person name="Ercibengoa M."/>
            <person name="Bell M."/>
            <person name="Marimon J.M."/>
            <person name="Humrighouse B."/>
            <person name="Klenk H.P."/>
            <person name="Potter G."/>
            <person name="Perez-Trallero E."/>
        </authorList>
    </citation>
    <scope>NUCLEOTIDE SEQUENCE [LARGE SCALE GENOMIC DNA]</scope>
    <source>
        <strain evidence="4 5">X1655</strain>
    </source>
</reference>
<keyword evidence="5" id="KW-1185">Reference proteome</keyword>
<accession>A0A1W0B6T8</accession>
<keyword evidence="2" id="KW-0472">Membrane</keyword>
<evidence type="ECO:0000256" key="1">
    <source>
        <dbReference type="SAM" id="MobiDB-lite"/>
    </source>
</evidence>
<dbReference type="AlphaFoldDB" id="A0A1W0B6T8"/>
<feature type="compositionally biased region" description="Pro residues" evidence="1">
    <location>
        <begin position="42"/>
        <end position="77"/>
    </location>
</feature>
<dbReference type="OrthoDB" id="4462868at2"/>
<dbReference type="STRING" id="1538463.B0T36_14830"/>
<dbReference type="RefSeq" id="WP_077120838.1">
    <property type="nucleotide sequence ID" value="NZ_LOKT01000009.1"/>
</dbReference>
<feature type="region of interest" description="Disordered" evidence="1">
    <location>
        <begin position="1"/>
        <end position="85"/>
    </location>
</feature>
<feature type="domain" description="DUF4190" evidence="3">
    <location>
        <begin position="113"/>
        <end position="174"/>
    </location>
</feature>
<protein>
    <recommendedName>
        <fullName evidence="3">DUF4190 domain-containing protein</fullName>
    </recommendedName>
</protein>
<organism evidence="4 5">
    <name type="scientific">Nocardia donostiensis</name>
    <dbReference type="NCBI Taxonomy" id="1538463"/>
    <lineage>
        <taxon>Bacteria</taxon>
        <taxon>Bacillati</taxon>
        <taxon>Actinomycetota</taxon>
        <taxon>Actinomycetes</taxon>
        <taxon>Mycobacteriales</taxon>
        <taxon>Nocardiaceae</taxon>
        <taxon>Nocardia</taxon>
    </lineage>
</organism>
<feature type="transmembrane region" description="Helical" evidence="2">
    <location>
        <begin position="114"/>
        <end position="140"/>
    </location>
</feature>
<evidence type="ECO:0000313" key="5">
    <source>
        <dbReference type="Proteomes" id="UP000188836"/>
    </source>
</evidence>
<name>A0A1W0B6T8_9NOCA</name>